<reference evidence="2" key="1">
    <citation type="submission" date="2025-08" db="UniProtKB">
        <authorList>
            <consortium name="Ensembl"/>
        </authorList>
    </citation>
    <scope>IDENTIFICATION</scope>
</reference>
<protein>
    <submittedName>
        <fullName evidence="2">Uncharacterized protein</fullName>
    </submittedName>
</protein>
<organism evidence="2 3">
    <name type="scientific">Mola mola</name>
    <name type="common">Ocean sunfish</name>
    <name type="synonym">Tetraodon mola</name>
    <dbReference type="NCBI Taxonomy" id="94237"/>
    <lineage>
        <taxon>Eukaryota</taxon>
        <taxon>Metazoa</taxon>
        <taxon>Chordata</taxon>
        <taxon>Craniata</taxon>
        <taxon>Vertebrata</taxon>
        <taxon>Euteleostomi</taxon>
        <taxon>Actinopterygii</taxon>
        <taxon>Neopterygii</taxon>
        <taxon>Teleostei</taxon>
        <taxon>Neoteleostei</taxon>
        <taxon>Acanthomorphata</taxon>
        <taxon>Eupercaria</taxon>
        <taxon>Tetraodontiformes</taxon>
        <taxon>Molidae</taxon>
        <taxon>Mola</taxon>
    </lineage>
</organism>
<sequence>FIGGANGSEIKTNVLFPGEQLVYQIPNNTVLTSKIGLISSLRQFERVNSKVNHGQGLRGLKMEELIPATSHMDLRGREGGVLYPPGAYNPHIVSFFVYIQNPLLLKGGCAASMPHVSLLPLVSDSRTCRRRTLYSQLREDTVWSMESFNAYINDKFLVARCLPRDWVLGKHMQMIMTQCFLAVKSKLDRRLGFFDLIGCNLMVDEDFKVWLLHMNCNPALHTNCEVLKEVIPSIVVGTLDITLEIFDKCHLRRSFLPLSSQRDFVLLYYGINPADSVLACCRSNTSSEPNQRSSNRTQKPRYKSAAEDKTVLLTSPDYALNLLIRGEGRNGSEPGCWPNTSTVTPTSHLSFSSVISVTNKHPRPRHAGRVQAEQMHFTSYFLREGLSIHRSLEMNSPSSCCTSSMWEQMKEERILTGKSSGEDTGNARKKSLICAIKNLSLKHLDLIITGFVSLLKNIVVYFL</sequence>
<dbReference type="InterPro" id="IPR027752">
    <property type="entry name" value="TTLL10"/>
</dbReference>
<proteinExistence type="predicted"/>
<dbReference type="PANTHER" id="PTHR46810:SF1">
    <property type="entry name" value="INACTIVE POLYGLYCYLASE TTLL10"/>
    <property type="match status" value="1"/>
</dbReference>
<evidence type="ECO:0000256" key="1">
    <source>
        <dbReference type="SAM" id="MobiDB-lite"/>
    </source>
</evidence>
<dbReference type="Gene3D" id="3.30.470.20">
    <property type="entry name" value="ATP-grasp fold, B domain"/>
    <property type="match status" value="1"/>
</dbReference>
<accession>A0A3Q4BJC4</accession>
<evidence type="ECO:0000313" key="2">
    <source>
        <dbReference type="Ensembl" id="ENSMMOP00000020032.1"/>
    </source>
</evidence>
<dbReference type="STRING" id="94237.ENSMMOP00000020032"/>
<dbReference type="GO" id="GO:0070737">
    <property type="term" value="F:protein-glycine ligase activity, elongating"/>
    <property type="evidence" value="ECO:0007669"/>
    <property type="project" value="TreeGrafter"/>
</dbReference>
<dbReference type="Proteomes" id="UP000261620">
    <property type="component" value="Unplaced"/>
</dbReference>
<dbReference type="PANTHER" id="PTHR46810">
    <property type="entry name" value="INACTIVE POLYGLYCYLASE TTLL10"/>
    <property type="match status" value="1"/>
</dbReference>
<dbReference type="InterPro" id="IPR004344">
    <property type="entry name" value="TTL/TTLL_fam"/>
</dbReference>
<dbReference type="AlphaFoldDB" id="A0A3Q4BJC4"/>
<dbReference type="Ensembl" id="ENSMMOT00000020366.1">
    <property type="protein sequence ID" value="ENSMMOP00000020032.1"/>
    <property type="gene ID" value="ENSMMOG00000015216.1"/>
</dbReference>
<feature type="compositionally biased region" description="Polar residues" evidence="1">
    <location>
        <begin position="285"/>
        <end position="297"/>
    </location>
</feature>
<name>A0A3Q4BJC4_MOLML</name>
<reference evidence="2" key="2">
    <citation type="submission" date="2025-09" db="UniProtKB">
        <authorList>
            <consortium name="Ensembl"/>
        </authorList>
    </citation>
    <scope>IDENTIFICATION</scope>
</reference>
<feature type="region of interest" description="Disordered" evidence="1">
    <location>
        <begin position="285"/>
        <end position="306"/>
    </location>
</feature>
<dbReference type="Pfam" id="PF03133">
    <property type="entry name" value="TTL"/>
    <property type="match status" value="1"/>
</dbReference>
<keyword evidence="3" id="KW-1185">Reference proteome</keyword>
<evidence type="ECO:0000313" key="3">
    <source>
        <dbReference type="Proteomes" id="UP000261620"/>
    </source>
</evidence>